<proteinExistence type="predicted"/>
<dbReference type="Proteomes" id="UP000233524">
    <property type="component" value="Unassembled WGS sequence"/>
</dbReference>
<accession>A0A2N3MXV9</accession>
<dbReference type="OrthoDB" id="6132182at2759"/>
<feature type="compositionally biased region" description="Low complexity" evidence="3">
    <location>
        <begin position="120"/>
        <end position="133"/>
    </location>
</feature>
<comment type="caution">
    <text evidence="7">The sequence shown here is derived from an EMBL/GenBank/DDBJ whole genome shotgun (WGS) entry which is preliminary data.</text>
</comment>
<keyword evidence="1" id="KW-0479">Metal-binding</keyword>
<name>A0A2N3MXV9_9PEZI</name>
<evidence type="ECO:0000313" key="8">
    <source>
        <dbReference type="Proteomes" id="UP000233524"/>
    </source>
</evidence>
<dbReference type="EMBL" id="NLAX01001623">
    <property type="protein sequence ID" value="PKS05007.1"/>
    <property type="molecule type" value="Genomic_DNA"/>
</dbReference>
<feature type="compositionally biased region" description="Low complexity" evidence="3">
    <location>
        <begin position="326"/>
        <end position="366"/>
    </location>
</feature>
<dbReference type="SUPFAM" id="SSF48056">
    <property type="entry name" value="Di-copper centre-containing domain"/>
    <property type="match status" value="1"/>
</dbReference>
<evidence type="ECO:0000256" key="3">
    <source>
        <dbReference type="SAM" id="MobiDB-lite"/>
    </source>
</evidence>
<dbReference type="InParanoid" id="A0A2N3MXV9"/>
<dbReference type="PANTHER" id="PTHR11474">
    <property type="entry name" value="TYROSINASE FAMILY MEMBER"/>
    <property type="match status" value="1"/>
</dbReference>
<feature type="signal peptide" evidence="4">
    <location>
        <begin position="1"/>
        <end position="18"/>
    </location>
</feature>
<dbReference type="InterPro" id="IPR002227">
    <property type="entry name" value="Tyrosinase_Cu-bd"/>
</dbReference>
<evidence type="ECO:0000256" key="2">
    <source>
        <dbReference type="ARBA" id="ARBA00023002"/>
    </source>
</evidence>
<keyword evidence="8" id="KW-1185">Reference proteome</keyword>
<dbReference type="PROSITE" id="PS00497">
    <property type="entry name" value="TYROSINASE_1"/>
    <property type="match status" value="1"/>
</dbReference>
<evidence type="ECO:0000256" key="4">
    <source>
        <dbReference type="SAM" id="SignalP"/>
    </source>
</evidence>
<feature type="region of interest" description="Disordered" evidence="3">
    <location>
        <begin position="100"/>
        <end position="366"/>
    </location>
</feature>
<dbReference type="AlphaFoldDB" id="A0A2N3MXV9"/>
<dbReference type="VEuPathDB" id="FungiDB:jhhlp_008373"/>
<feature type="domain" description="Tyrosinase copper-binding" evidence="5">
    <location>
        <begin position="458"/>
        <end position="475"/>
    </location>
</feature>
<dbReference type="PROSITE" id="PS00498">
    <property type="entry name" value="TYROSINASE_2"/>
    <property type="match status" value="1"/>
</dbReference>
<dbReference type="InterPro" id="IPR050316">
    <property type="entry name" value="Tyrosinase/Hemocyanin"/>
</dbReference>
<feature type="compositionally biased region" description="Polar residues" evidence="3">
    <location>
        <begin position="230"/>
        <end position="239"/>
    </location>
</feature>
<dbReference type="InterPro" id="IPR008922">
    <property type="entry name" value="Di-copper_centre_dom_sf"/>
</dbReference>
<evidence type="ECO:0000313" key="7">
    <source>
        <dbReference type="EMBL" id="PKS05007.1"/>
    </source>
</evidence>
<feature type="chain" id="PRO_5014897801" description="Tyrosinase copper-binding domain-containing protein" evidence="4">
    <location>
        <begin position="19"/>
        <end position="684"/>
    </location>
</feature>
<dbReference type="Pfam" id="PF00264">
    <property type="entry name" value="Tyrosinase"/>
    <property type="match status" value="1"/>
</dbReference>
<dbReference type="GO" id="GO:0046872">
    <property type="term" value="F:metal ion binding"/>
    <property type="evidence" value="ECO:0007669"/>
    <property type="project" value="UniProtKB-KW"/>
</dbReference>
<dbReference type="PRINTS" id="PR00092">
    <property type="entry name" value="TYROSINASE"/>
</dbReference>
<dbReference type="GO" id="GO:0016491">
    <property type="term" value="F:oxidoreductase activity"/>
    <property type="evidence" value="ECO:0007669"/>
    <property type="project" value="UniProtKB-KW"/>
</dbReference>
<feature type="compositionally biased region" description="Low complexity" evidence="3">
    <location>
        <begin position="215"/>
        <end position="225"/>
    </location>
</feature>
<sequence>MRPSQTLVGAAILAVARAEQCVSLRTRTTMKEVVVTKTLEVTEIVDCPLPTLIPSEWPSHIIPTLKPPSTTTFTSTYVVTSCPPTVPQCPVGETTTVTITTTCDDDDDEPETTPTPEPSVPSSTEAEEATTTSDCDEETSTRTPGPSTSDCEESSTAVPSSTEIQEPSTTLDASSTTDYEESTETPAPTTSDCEDETTTKGPEPSTTSDCEDETTTTTPVESPTSDCEETTSTLVTSTPDFEETTTTAGPEPSTTSDCEEETTTDNPGPTTSDCEDETSTTPAASTSTDCEEETTPPPAPTTSDCDEESTTSTAAPTSTDCEDETTTTTRRGGRPTTTKNGSNSSTKPTSSSTTAPSTPSTYPRTYPADIVDELRDESIDKLKEYLANNPTSSGCTLENASIRREWSDLSVPEREEYISAVKCLQSLPPKSSTREVPGARSRFDDFVAVHIVQTDSIHNTANFLTWHRYFVHSYEQALRNECGYTGAHPYWNWDRYAKDPANSPLFNGNSSSLSGNSPSKGKCITTGPFADMSVNLGPGKSTRYNPRCLKREISKDWAKSTTVEYSYPLIAESNSISKFQDRLQAMPGVHGGGHFTIGGDPGGDIYASPGDPAFYLHHAAVDRVWWLWQLQDLNNRLSAVAGRVVGSSKSGSLNDPIDLGVNGATKKIRDLMNTMDGDLCYIYL</sequence>
<evidence type="ECO:0000256" key="1">
    <source>
        <dbReference type="ARBA" id="ARBA00022723"/>
    </source>
</evidence>
<dbReference type="Gene3D" id="1.10.1280.10">
    <property type="entry name" value="Di-copper center containing domain from catechol oxidase"/>
    <property type="match status" value="1"/>
</dbReference>
<dbReference type="PANTHER" id="PTHR11474:SF125">
    <property type="entry name" value="N-ACETYL-6-HYDROXYTRYPTOPHAN OXIDASE IVOB-RELATED"/>
    <property type="match status" value="1"/>
</dbReference>
<keyword evidence="2" id="KW-0560">Oxidoreductase</keyword>
<reference evidence="7 8" key="1">
    <citation type="journal article" date="2017" name="G3 (Bethesda)">
        <title>First Draft Genome Sequence of the Pathogenic Fungus Lomentospora prolificans (Formerly Scedosporium prolificans).</title>
        <authorList>
            <person name="Luo R."/>
            <person name="Zimin A."/>
            <person name="Workman R."/>
            <person name="Fan Y."/>
            <person name="Pertea G."/>
            <person name="Grossman N."/>
            <person name="Wear M.P."/>
            <person name="Jia B."/>
            <person name="Miller H."/>
            <person name="Casadevall A."/>
            <person name="Timp W."/>
            <person name="Zhang S.X."/>
            <person name="Salzberg S.L."/>
        </authorList>
    </citation>
    <scope>NUCLEOTIDE SEQUENCE [LARGE SCALE GENOMIC DNA]</scope>
    <source>
        <strain evidence="7 8">JHH-5317</strain>
    </source>
</reference>
<feature type="domain" description="Tyrosinase copper-binding" evidence="6">
    <location>
        <begin position="611"/>
        <end position="622"/>
    </location>
</feature>
<evidence type="ECO:0000259" key="6">
    <source>
        <dbReference type="PROSITE" id="PS00498"/>
    </source>
</evidence>
<keyword evidence="4" id="KW-0732">Signal</keyword>
<organism evidence="7 8">
    <name type="scientific">Lomentospora prolificans</name>
    <dbReference type="NCBI Taxonomy" id="41688"/>
    <lineage>
        <taxon>Eukaryota</taxon>
        <taxon>Fungi</taxon>
        <taxon>Dikarya</taxon>
        <taxon>Ascomycota</taxon>
        <taxon>Pezizomycotina</taxon>
        <taxon>Sordariomycetes</taxon>
        <taxon>Hypocreomycetidae</taxon>
        <taxon>Microascales</taxon>
        <taxon>Microascaceae</taxon>
        <taxon>Lomentospora</taxon>
    </lineage>
</organism>
<dbReference type="STRING" id="41688.A0A2N3MXV9"/>
<feature type="compositionally biased region" description="Polar residues" evidence="3">
    <location>
        <begin position="142"/>
        <end position="173"/>
    </location>
</feature>
<feature type="compositionally biased region" description="Low complexity" evidence="3">
    <location>
        <begin position="310"/>
        <end position="319"/>
    </location>
</feature>
<gene>
    <name evidence="7" type="ORF">jhhlp_008373</name>
</gene>
<evidence type="ECO:0000259" key="5">
    <source>
        <dbReference type="PROSITE" id="PS00497"/>
    </source>
</evidence>
<protein>
    <recommendedName>
        <fullName evidence="5 6">Tyrosinase copper-binding domain-containing protein</fullName>
    </recommendedName>
</protein>
<feature type="compositionally biased region" description="Low complexity" evidence="3">
    <location>
        <begin position="244"/>
        <end position="256"/>
    </location>
</feature>
<feature type="compositionally biased region" description="Low complexity" evidence="3">
    <location>
        <begin position="279"/>
        <end position="288"/>
    </location>
</feature>